<evidence type="ECO:0000313" key="3">
    <source>
        <dbReference type="EMBL" id="KAL0178512.1"/>
    </source>
</evidence>
<proteinExistence type="predicted"/>
<gene>
    <name evidence="3" type="ORF">M9458_027406</name>
</gene>
<dbReference type="InterPro" id="IPR015919">
    <property type="entry name" value="Cadherin-like_sf"/>
</dbReference>
<dbReference type="Proteomes" id="UP001529510">
    <property type="component" value="Unassembled WGS sequence"/>
</dbReference>
<evidence type="ECO:0000256" key="1">
    <source>
        <dbReference type="ARBA" id="ARBA00004370"/>
    </source>
</evidence>
<protein>
    <submittedName>
        <fullName evidence="3">Uncharacterized protein</fullName>
    </submittedName>
</protein>
<comment type="caution">
    <text evidence="3">The sequence shown here is derived from an EMBL/GenBank/DDBJ whole genome shotgun (WGS) entry which is preliminary data.</text>
</comment>
<dbReference type="GO" id="GO:0016020">
    <property type="term" value="C:membrane"/>
    <property type="evidence" value="ECO:0007669"/>
    <property type="project" value="UniProtKB-SubCell"/>
</dbReference>
<keyword evidence="4" id="KW-1185">Reference proteome</keyword>
<feature type="non-terminal residue" evidence="3">
    <location>
        <position position="53"/>
    </location>
</feature>
<dbReference type="Gene3D" id="2.60.40.60">
    <property type="entry name" value="Cadherins"/>
    <property type="match status" value="1"/>
</dbReference>
<evidence type="ECO:0000256" key="2">
    <source>
        <dbReference type="ARBA" id="ARBA00023136"/>
    </source>
</evidence>
<name>A0ABD0PXL9_CIRMR</name>
<keyword evidence="2" id="KW-0472">Membrane</keyword>
<comment type="subcellular location">
    <subcellularLocation>
        <location evidence="1">Membrane</location>
    </subcellularLocation>
</comment>
<dbReference type="AlphaFoldDB" id="A0ABD0PXL9"/>
<dbReference type="SUPFAM" id="SSF49313">
    <property type="entry name" value="Cadherin-like"/>
    <property type="match status" value="1"/>
</dbReference>
<accession>A0ABD0PXL9</accession>
<sequence length="53" mass="5952">MYANESLSEHVGFARVFIDLINENDNRPIFSQALYNISLPESTPPGTSLLQIK</sequence>
<organism evidence="3 4">
    <name type="scientific">Cirrhinus mrigala</name>
    <name type="common">Mrigala</name>
    <dbReference type="NCBI Taxonomy" id="683832"/>
    <lineage>
        <taxon>Eukaryota</taxon>
        <taxon>Metazoa</taxon>
        <taxon>Chordata</taxon>
        <taxon>Craniata</taxon>
        <taxon>Vertebrata</taxon>
        <taxon>Euteleostomi</taxon>
        <taxon>Actinopterygii</taxon>
        <taxon>Neopterygii</taxon>
        <taxon>Teleostei</taxon>
        <taxon>Ostariophysi</taxon>
        <taxon>Cypriniformes</taxon>
        <taxon>Cyprinidae</taxon>
        <taxon>Labeoninae</taxon>
        <taxon>Labeonini</taxon>
        <taxon>Cirrhinus</taxon>
    </lineage>
</organism>
<evidence type="ECO:0000313" key="4">
    <source>
        <dbReference type="Proteomes" id="UP001529510"/>
    </source>
</evidence>
<reference evidence="3 4" key="1">
    <citation type="submission" date="2024-05" db="EMBL/GenBank/DDBJ databases">
        <title>Genome sequencing and assembly of Indian major carp, Cirrhinus mrigala (Hamilton, 1822).</title>
        <authorList>
            <person name="Mohindra V."/>
            <person name="Chowdhury L.M."/>
            <person name="Lal K."/>
            <person name="Jena J.K."/>
        </authorList>
    </citation>
    <scope>NUCLEOTIDE SEQUENCE [LARGE SCALE GENOMIC DNA]</scope>
    <source>
        <strain evidence="3">CM1030</strain>
        <tissue evidence="3">Blood</tissue>
    </source>
</reference>
<dbReference type="EMBL" id="JAMKFB020000013">
    <property type="protein sequence ID" value="KAL0178512.1"/>
    <property type="molecule type" value="Genomic_DNA"/>
</dbReference>